<dbReference type="RefSeq" id="WP_007729752.1">
    <property type="nucleotide sequence ID" value="NZ_AP023172.1"/>
</dbReference>
<proteinExistence type="predicted"/>
<comment type="caution">
    <text evidence="4">The sequence shown here is derived from an EMBL/GenBank/DDBJ whole genome shotgun (WGS) entry which is preliminary data.</text>
</comment>
<dbReference type="GO" id="GO:0003700">
    <property type="term" value="F:DNA-binding transcription factor activity"/>
    <property type="evidence" value="ECO:0007669"/>
    <property type="project" value="InterPro"/>
</dbReference>
<reference evidence="3" key="2">
    <citation type="submission" date="2023-02" db="EMBL/GenBank/DDBJ databases">
        <title>A novel hydrolase synthesized by Rhodococcus erythropolis HQ is responsible for the detoxification of Zearalenone.</title>
        <authorList>
            <person name="Hu J."/>
            <person name="Xu J."/>
        </authorList>
    </citation>
    <scope>NUCLEOTIDE SEQUENCE</scope>
    <source>
        <strain evidence="3">HQ</strain>
    </source>
</reference>
<keyword evidence="1" id="KW-0238">DNA-binding</keyword>
<evidence type="ECO:0000313" key="5">
    <source>
        <dbReference type="Proteomes" id="UP000230886"/>
    </source>
</evidence>
<dbReference type="Proteomes" id="UP000230886">
    <property type="component" value="Unassembled WGS sequence"/>
</dbReference>
<evidence type="ECO:0000259" key="2">
    <source>
        <dbReference type="PROSITE" id="PS50937"/>
    </source>
</evidence>
<dbReference type="GeneID" id="57484746"/>
<dbReference type="Pfam" id="PF13411">
    <property type="entry name" value="MerR_1"/>
    <property type="match status" value="1"/>
</dbReference>
<dbReference type="AlphaFoldDB" id="A0A1C4CMN7"/>
<dbReference type="InterPro" id="IPR009061">
    <property type="entry name" value="DNA-bd_dom_put_sf"/>
</dbReference>
<dbReference type="GO" id="GO:0003677">
    <property type="term" value="F:DNA binding"/>
    <property type="evidence" value="ECO:0007669"/>
    <property type="project" value="UniProtKB-KW"/>
</dbReference>
<dbReference type="PANTHER" id="PTHR30204:SF93">
    <property type="entry name" value="HTH MERR-TYPE DOMAIN-CONTAINING PROTEIN"/>
    <property type="match status" value="1"/>
</dbReference>
<dbReference type="SMART" id="SM00422">
    <property type="entry name" value="HTH_MERR"/>
    <property type="match status" value="1"/>
</dbReference>
<dbReference type="InterPro" id="IPR000551">
    <property type="entry name" value="MerR-type_HTH_dom"/>
</dbReference>
<accession>A0A1X0LYN2</accession>
<evidence type="ECO:0000313" key="4">
    <source>
        <dbReference type="EMBL" id="PCK27957.1"/>
    </source>
</evidence>
<protein>
    <submittedName>
        <fullName evidence="4">MerR family transcriptional regulator</fullName>
    </submittedName>
</protein>
<dbReference type="PRINTS" id="PR00040">
    <property type="entry name" value="HTHMERR"/>
</dbReference>
<dbReference type="PANTHER" id="PTHR30204">
    <property type="entry name" value="REDOX-CYCLING DRUG-SENSING TRANSCRIPTIONAL ACTIVATOR SOXR"/>
    <property type="match status" value="1"/>
</dbReference>
<dbReference type="EMBL" id="NOVD01000003">
    <property type="protein sequence ID" value="PCK27957.1"/>
    <property type="molecule type" value="Genomic_DNA"/>
</dbReference>
<dbReference type="InterPro" id="IPR047057">
    <property type="entry name" value="MerR_fam"/>
</dbReference>
<evidence type="ECO:0000313" key="3">
    <source>
        <dbReference type="EMBL" id="MDE8648365.1"/>
    </source>
</evidence>
<sequence length="139" mass="15917">MREHLIPIGEVAKSFGIAASTLRYYEDEGLLSARSRTGGKRWYGQRELRRLALIRMYTETGMSLEQVRSFIETDTTSDQFSTVLADQVSTLEAQIAAATRAKLILEHHLTCRQERPMQCPWLLEQLDIRVEAALDFKLT</sequence>
<name>A0A1C4CMN7_RHOSG</name>
<dbReference type="Gene3D" id="1.10.1660.10">
    <property type="match status" value="1"/>
</dbReference>
<evidence type="ECO:0000256" key="1">
    <source>
        <dbReference type="ARBA" id="ARBA00023125"/>
    </source>
</evidence>
<dbReference type="PROSITE" id="PS50937">
    <property type="entry name" value="HTH_MERR_2"/>
    <property type="match status" value="1"/>
</dbReference>
<dbReference type="Proteomes" id="UP001217325">
    <property type="component" value="Unassembled WGS sequence"/>
</dbReference>
<organism evidence="4 5">
    <name type="scientific">Rhodococcus qingshengii</name>
    <dbReference type="NCBI Taxonomy" id="334542"/>
    <lineage>
        <taxon>Bacteria</taxon>
        <taxon>Bacillati</taxon>
        <taxon>Actinomycetota</taxon>
        <taxon>Actinomycetes</taxon>
        <taxon>Mycobacteriales</taxon>
        <taxon>Nocardiaceae</taxon>
        <taxon>Rhodococcus</taxon>
        <taxon>Rhodococcus erythropolis group</taxon>
    </lineage>
</organism>
<accession>A0A1C4CMN7</accession>
<gene>
    <name evidence="4" type="ORF">CHR55_05795</name>
    <name evidence="3" type="ORF">PXH69_25690</name>
</gene>
<feature type="domain" description="HTH merR-type" evidence="2">
    <location>
        <begin position="5"/>
        <end position="73"/>
    </location>
</feature>
<dbReference type="SUPFAM" id="SSF46955">
    <property type="entry name" value="Putative DNA-binding domain"/>
    <property type="match status" value="1"/>
</dbReference>
<dbReference type="EMBL" id="JARDXE010000018">
    <property type="protein sequence ID" value="MDE8648365.1"/>
    <property type="molecule type" value="Genomic_DNA"/>
</dbReference>
<reference evidence="4 5" key="1">
    <citation type="submission" date="2017-07" db="EMBL/GenBank/DDBJ databases">
        <title>Draft sequence of Rhodococcus enclensis 23b-28.</title>
        <authorList>
            <person name="Besaury L."/>
            <person name="Sancelme M."/>
            <person name="Amato P."/>
            <person name="Lallement A."/>
            <person name="Delort A.-M."/>
        </authorList>
    </citation>
    <scope>NUCLEOTIDE SEQUENCE [LARGE SCALE GENOMIC DNA]</scope>
    <source>
        <strain evidence="4 5">23b-28</strain>
    </source>
</reference>